<sequence length="118" mass="14218">MKKLCLECQEPFIGRSDKKFCDDQCRSSHYNRQHQTDQPLYREISRILKKNRRILKNFHDQGKETVSDRMLLAAGFDFTYQTHIHKSLKDRCYFFCFEYGYHSIQGRDFLLVKSSKKP</sequence>
<evidence type="ECO:0000313" key="2">
    <source>
        <dbReference type="Proteomes" id="UP000248198"/>
    </source>
</evidence>
<dbReference type="Proteomes" id="UP000248198">
    <property type="component" value="Unassembled WGS sequence"/>
</dbReference>
<evidence type="ECO:0000313" key="1">
    <source>
        <dbReference type="EMBL" id="PYF72430.1"/>
    </source>
</evidence>
<dbReference type="AlphaFoldDB" id="A0A318UAF7"/>
<gene>
    <name evidence="1" type="ORF">B0O44_10679</name>
</gene>
<keyword evidence="2" id="KW-1185">Reference proteome</keyword>
<organism evidence="1 2">
    <name type="scientific">Pedobacter nutrimenti</name>
    <dbReference type="NCBI Taxonomy" id="1241337"/>
    <lineage>
        <taxon>Bacteria</taxon>
        <taxon>Pseudomonadati</taxon>
        <taxon>Bacteroidota</taxon>
        <taxon>Sphingobacteriia</taxon>
        <taxon>Sphingobacteriales</taxon>
        <taxon>Sphingobacteriaceae</taxon>
        <taxon>Pedobacter</taxon>
    </lineage>
</organism>
<dbReference type="RefSeq" id="WP_110833233.1">
    <property type="nucleotide sequence ID" value="NZ_QKLU01000006.1"/>
</dbReference>
<name>A0A318UAF7_9SPHI</name>
<protein>
    <recommendedName>
        <fullName evidence="3">DUF2116 family Zn-ribbon domain-containing protein</fullName>
    </recommendedName>
</protein>
<accession>A0A318UAF7</accession>
<dbReference type="EMBL" id="QKLU01000006">
    <property type="protein sequence ID" value="PYF72430.1"/>
    <property type="molecule type" value="Genomic_DNA"/>
</dbReference>
<proteinExistence type="predicted"/>
<comment type="caution">
    <text evidence="1">The sequence shown here is derived from an EMBL/GenBank/DDBJ whole genome shotgun (WGS) entry which is preliminary data.</text>
</comment>
<dbReference type="OrthoDB" id="5187906at2"/>
<reference evidence="1 2" key="1">
    <citation type="submission" date="2018-06" db="EMBL/GenBank/DDBJ databases">
        <title>Genomic Encyclopedia of Archaeal and Bacterial Type Strains, Phase II (KMG-II): from individual species to whole genera.</title>
        <authorList>
            <person name="Goeker M."/>
        </authorList>
    </citation>
    <scope>NUCLEOTIDE SEQUENCE [LARGE SCALE GENOMIC DNA]</scope>
    <source>
        <strain evidence="1 2">DSM 27372</strain>
    </source>
</reference>
<evidence type="ECO:0008006" key="3">
    <source>
        <dbReference type="Google" id="ProtNLM"/>
    </source>
</evidence>